<feature type="transmembrane region" description="Helical" evidence="8">
    <location>
        <begin position="852"/>
        <end position="872"/>
    </location>
</feature>
<dbReference type="PRINTS" id="PR00120">
    <property type="entry name" value="HATPASE"/>
</dbReference>
<dbReference type="InterPro" id="IPR059000">
    <property type="entry name" value="ATPase_P-type_domA"/>
</dbReference>
<protein>
    <recommendedName>
        <fullName evidence="13">Calcium-transporting ATPase</fullName>
    </recommendedName>
</protein>
<comment type="caution">
    <text evidence="11">The sequence shown here is derived from an EMBL/GenBank/DDBJ whole genome shotgun (WGS) entry which is preliminary data.</text>
</comment>
<dbReference type="NCBIfam" id="TIGR01494">
    <property type="entry name" value="ATPase_P-type"/>
    <property type="match status" value="1"/>
</dbReference>
<dbReference type="Pfam" id="PF00689">
    <property type="entry name" value="Cation_ATPase_C"/>
    <property type="match status" value="1"/>
</dbReference>
<dbReference type="GO" id="GO:0006874">
    <property type="term" value="P:intracellular calcium ion homeostasis"/>
    <property type="evidence" value="ECO:0007669"/>
    <property type="project" value="TreeGrafter"/>
</dbReference>
<keyword evidence="3" id="KW-0479">Metal-binding</keyword>
<feature type="region of interest" description="Disordered" evidence="7">
    <location>
        <begin position="1"/>
        <end position="52"/>
    </location>
</feature>
<dbReference type="Gene3D" id="2.70.150.10">
    <property type="entry name" value="Calcium-transporting ATPase, cytoplasmic transduction domain A"/>
    <property type="match status" value="1"/>
</dbReference>
<evidence type="ECO:0000259" key="9">
    <source>
        <dbReference type="Pfam" id="PF00122"/>
    </source>
</evidence>
<dbReference type="SUPFAM" id="SSF81665">
    <property type="entry name" value="Calcium ATPase, transmembrane domain M"/>
    <property type="match status" value="1"/>
</dbReference>
<feature type="domain" description="P-type ATPase A" evidence="9">
    <location>
        <begin position="672"/>
        <end position="792"/>
    </location>
</feature>
<evidence type="ECO:0008006" key="13">
    <source>
        <dbReference type="Google" id="ProtNLM"/>
    </source>
</evidence>
<dbReference type="FunFam" id="2.70.150.10:FF:000028">
    <property type="entry name" value="Calcium-transporting ATPase"/>
    <property type="match status" value="1"/>
</dbReference>
<dbReference type="GO" id="GO:0016887">
    <property type="term" value="F:ATP hydrolysis activity"/>
    <property type="evidence" value="ECO:0007669"/>
    <property type="project" value="InterPro"/>
</dbReference>
<dbReference type="InterPro" id="IPR036412">
    <property type="entry name" value="HAD-like_sf"/>
</dbReference>
<feature type="transmembrane region" description="Helical" evidence="8">
    <location>
        <begin position="1295"/>
        <end position="1314"/>
    </location>
</feature>
<dbReference type="SUPFAM" id="SSF81653">
    <property type="entry name" value="Calcium ATPase, transduction domain A"/>
    <property type="match status" value="1"/>
</dbReference>
<dbReference type="PANTHER" id="PTHR24093:SF369">
    <property type="entry name" value="CALCIUM-TRANSPORTING ATPASE"/>
    <property type="match status" value="1"/>
</dbReference>
<dbReference type="EMBL" id="JAULSU010000004">
    <property type="protein sequence ID" value="KAK0620694.1"/>
    <property type="molecule type" value="Genomic_DNA"/>
</dbReference>
<dbReference type="Gene3D" id="3.40.390.10">
    <property type="entry name" value="Collagenase (Catalytic Domain)"/>
    <property type="match status" value="1"/>
</dbReference>
<gene>
    <name evidence="11" type="ORF">B0T14DRAFT_481701</name>
</gene>
<dbReference type="Pfam" id="PF13246">
    <property type="entry name" value="Cation_ATPase"/>
    <property type="match status" value="1"/>
</dbReference>
<feature type="transmembrane region" description="Helical" evidence="8">
    <location>
        <begin position="1326"/>
        <end position="1347"/>
    </location>
</feature>
<evidence type="ECO:0000256" key="1">
    <source>
        <dbReference type="ARBA" id="ARBA00004127"/>
    </source>
</evidence>
<dbReference type="SUPFAM" id="SSF81660">
    <property type="entry name" value="Metal cation-transporting ATPase, ATP-binding domain N"/>
    <property type="match status" value="1"/>
</dbReference>
<feature type="domain" description="Cation-transporting P-type ATPase C-terminal" evidence="10">
    <location>
        <begin position="1319"/>
        <end position="1496"/>
    </location>
</feature>
<feature type="transmembrane region" description="Helical" evidence="8">
    <location>
        <begin position="1478"/>
        <end position="1498"/>
    </location>
</feature>
<dbReference type="Gene3D" id="3.40.1110.10">
    <property type="entry name" value="Calcium-transporting ATPase, cytoplasmic domain N"/>
    <property type="match status" value="1"/>
</dbReference>
<accession>A0AA39WSC2</accession>
<evidence type="ECO:0000256" key="2">
    <source>
        <dbReference type="ARBA" id="ARBA00022692"/>
    </source>
</evidence>
<feature type="compositionally biased region" description="Polar residues" evidence="7">
    <location>
        <begin position="365"/>
        <end position="377"/>
    </location>
</feature>
<feature type="transmembrane region" description="Helical" evidence="8">
    <location>
        <begin position="1368"/>
        <end position="1387"/>
    </location>
</feature>
<keyword evidence="4" id="KW-0460">Magnesium</keyword>
<evidence type="ECO:0000256" key="8">
    <source>
        <dbReference type="SAM" id="Phobius"/>
    </source>
</evidence>
<evidence type="ECO:0000256" key="3">
    <source>
        <dbReference type="ARBA" id="ARBA00022723"/>
    </source>
</evidence>
<dbReference type="Proteomes" id="UP001175000">
    <property type="component" value="Unassembled WGS sequence"/>
</dbReference>
<dbReference type="InterPro" id="IPR023214">
    <property type="entry name" value="HAD_sf"/>
</dbReference>
<proteinExistence type="predicted"/>
<dbReference type="InterPro" id="IPR008250">
    <property type="entry name" value="ATPase_P-typ_transduc_dom_A_sf"/>
</dbReference>
<dbReference type="PRINTS" id="PR00119">
    <property type="entry name" value="CATATPASE"/>
</dbReference>
<dbReference type="SUPFAM" id="SSF56784">
    <property type="entry name" value="HAD-like"/>
    <property type="match status" value="1"/>
</dbReference>
<comment type="subcellular location">
    <subcellularLocation>
        <location evidence="1">Endomembrane system</location>
        <topology evidence="1">Multi-pass membrane protein</topology>
    </subcellularLocation>
</comment>
<feature type="transmembrane region" description="Helical" evidence="8">
    <location>
        <begin position="1407"/>
        <end position="1425"/>
    </location>
</feature>
<evidence type="ECO:0000313" key="12">
    <source>
        <dbReference type="Proteomes" id="UP001175000"/>
    </source>
</evidence>
<dbReference type="Gene3D" id="3.40.50.1000">
    <property type="entry name" value="HAD superfamily/HAD-like"/>
    <property type="match status" value="1"/>
</dbReference>
<dbReference type="InterPro" id="IPR023299">
    <property type="entry name" value="ATPase_P-typ_cyto_dom_N"/>
</dbReference>
<dbReference type="GO" id="GO:0008237">
    <property type="term" value="F:metallopeptidase activity"/>
    <property type="evidence" value="ECO:0007669"/>
    <property type="project" value="InterPro"/>
</dbReference>
<organism evidence="11 12">
    <name type="scientific">Immersiella caudata</name>
    <dbReference type="NCBI Taxonomy" id="314043"/>
    <lineage>
        <taxon>Eukaryota</taxon>
        <taxon>Fungi</taxon>
        <taxon>Dikarya</taxon>
        <taxon>Ascomycota</taxon>
        <taxon>Pezizomycotina</taxon>
        <taxon>Sordariomycetes</taxon>
        <taxon>Sordariomycetidae</taxon>
        <taxon>Sordariales</taxon>
        <taxon>Lasiosphaeriaceae</taxon>
        <taxon>Immersiella</taxon>
    </lineage>
</organism>
<dbReference type="InterPro" id="IPR024079">
    <property type="entry name" value="MetalloPept_cat_dom_sf"/>
</dbReference>
<evidence type="ECO:0000313" key="11">
    <source>
        <dbReference type="EMBL" id="KAK0620694.1"/>
    </source>
</evidence>
<dbReference type="Pfam" id="PF00122">
    <property type="entry name" value="E1-E2_ATPase"/>
    <property type="match status" value="1"/>
</dbReference>
<dbReference type="GO" id="GO:0012505">
    <property type="term" value="C:endomembrane system"/>
    <property type="evidence" value="ECO:0007669"/>
    <property type="project" value="UniProtKB-SubCell"/>
</dbReference>
<dbReference type="SUPFAM" id="SSF55486">
    <property type="entry name" value="Metalloproteases ('zincins'), catalytic domain"/>
    <property type="match status" value="1"/>
</dbReference>
<keyword evidence="5 8" id="KW-1133">Transmembrane helix</keyword>
<dbReference type="InterPro" id="IPR006068">
    <property type="entry name" value="ATPase_P-typ_cation-transptr_C"/>
</dbReference>
<feature type="transmembrane region" description="Helical" evidence="8">
    <location>
        <begin position="1445"/>
        <end position="1466"/>
    </location>
</feature>
<feature type="transmembrane region" description="Helical" evidence="8">
    <location>
        <begin position="815"/>
        <end position="840"/>
    </location>
</feature>
<evidence type="ECO:0000256" key="4">
    <source>
        <dbReference type="ARBA" id="ARBA00022842"/>
    </source>
</evidence>
<reference evidence="11" key="1">
    <citation type="submission" date="2023-06" db="EMBL/GenBank/DDBJ databases">
        <title>Genome-scale phylogeny and comparative genomics of the fungal order Sordariales.</title>
        <authorList>
            <consortium name="Lawrence Berkeley National Laboratory"/>
            <person name="Hensen N."/>
            <person name="Bonometti L."/>
            <person name="Westerberg I."/>
            <person name="Brannstrom I.O."/>
            <person name="Guillou S."/>
            <person name="Cros-Aarteil S."/>
            <person name="Calhoun S."/>
            <person name="Haridas S."/>
            <person name="Kuo A."/>
            <person name="Mondo S."/>
            <person name="Pangilinan J."/>
            <person name="Riley R."/>
            <person name="Labutti K."/>
            <person name="Andreopoulos B."/>
            <person name="Lipzen A."/>
            <person name="Chen C."/>
            <person name="Yanf M."/>
            <person name="Daum C."/>
            <person name="Ng V."/>
            <person name="Clum A."/>
            <person name="Steindorff A."/>
            <person name="Ohm R."/>
            <person name="Martin F."/>
            <person name="Silar P."/>
            <person name="Natvig D."/>
            <person name="Lalanne C."/>
            <person name="Gautier V."/>
            <person name="Ament-Velasquez S.L."/>
            <person name="Kruys A."/>
            <person name="Hutchinson M.I."/>
            <person name="Powell A.J."/>
            <person name="Barry K."/>
            <person name="Miller A.N."/>
            <person name="Grigoriev I.V."/>
            <person name="Debuchy R."/>
            <person name="Gladieux P."/>
            <person name="Thoren M.H."/>
            <person name="Johannesson H."/>
        </authorList>
    </citation>
    <scope>NUCLEOTIDE SEQUENCE</scope>
    <source>
        <strain evidence="11">CBS 606.72</strain>
    </source>
</reference>
<feature type="region of interest" description="Disordered" evidence="7">
    <location>
        <begin position="298"/>
        <end position="397"/>
    </location>
</feature>
<dbReference type="GO" id="GO:0005886">
    <property type="term" value="C:plasma membrane"/>
    <property type="evidence" value="ECO:0007669"/>
    <property type="project" value="TreeGrafter"/>
</dbReference>
<keyword evidence="2 8" id="KW-0812">Transmembrane</keyword>
<dbReference type="PANTHER" id="PTHR24093">
    <property type="entry name" value="CATION TRANSPORTING ATPASE"/>
    <property type="match status" value="1"/>
</dbReference>
<name>A0AA39WSC2_9PEZI</name>
<keyword evidence="12" id="KW-1185">Reference proteome</keyword>
<sequence>MPATAPADSSDSGEPGSDGIPGGMSTMKDDTDTVLLPLGGHAPDSIDTGNQADCAQLERPRKSRMANSEPRKFRCATQPANSDLIHAACVGGEQKRFSRWKPGCTVRFTVVEASFPSRKWARFARHALVKAAEDWNAKEVGVRFQPVRQSERAVFALKYYRAPSEYLADAFAPDSKNRTLYIFNTSLHREYWPHLTNLFRHELGHVLGLRHDDAATREWEIPSVELAPANELSIMNFYPEIERFGACSIQESDVMAVRKLCSLSESTFDGFQVITVDPDTLEPWNFEGSDRLSSIDSALVSSRDSDSDSAHGPENVDPSRPSSAGSVEFEGAVLQASAQSDSAGRGCCEDATSSHDQSEVDVATTGHSNGSEATPTTPAAPSIHISPPASENPPTLDDATVSKRNAANGVPNTPGELARSGFLAVPTADSLHLESEKGDWSDECVKEGHHEPEVLDLDIQDALTPDPGTEALFLVPDNPFAFSPGQLSKMFNPKSFSAFYALGGLAGLERGLRTDRDSGLSIYETNLEGYISFTDAATYGASMYGALGEKAPKARSGSKESGYPPITSNSSQSGSFLDRIRVFKTNHHPNTEAKRLHEFAWTIYSSRIRLVLLTVTSAVSFAWGVGQDREATKWAEGIAILGCLTVMIAAETNNQWVNQPRLARIKRLSEDTFVDVVRSGKWVKIPEGDLLVGDVASISTETIVPADGVLIEGHGLKCDESSCTGESDLIPKISADEAFILLDDLSNGAVMRTGALHGVDPFIISGAKVVEGSGTFLVTAVGINSLYGQVRMAVRDMELEEPTPREQKLGKLCSFMARSSAAVSLLLFTVVFIKFLLALPHTPVGPVEKGQTFLRVLILSITVNAVASLPFLSDLGSTIIANTSNKMLLHNSLVRGSKACETAALITTICTEKTGLLTQSKMRVDSTAKYVEGTMFFGDPNPSLTNDDQLDTHSITHDTPAREFIQSCSNNVKTLLTQSIMVNSTAFEKKFEEYEPYICSNVEVALMNFCRNHLPTGSASEERANAIPLRQVFYSAAEPTSTLIRLPSGGFRLYVKGPAQVILEQCANVVADATSESLSTYKLEDTRRQLLQERISSYSSLGIRSVALSYRDSARPSRQEDLTLLAIFLVVDPLRPGMRQAITECQRAGILLRMVTDDNIDVARAVAAECGLYSPEYGQIALEGPMFRRMSEYEQKEVAPRLSVLARASPEDKRILIRALRELGETVAVTGGGINDAPSLKMASVGFARGVTGTEIAKKASDIVLKDENIRSVLWAVKLGRAGIDGLRKFVQFKLTAMITAIVLTFLSAAVSAFNETPVLNAVQFIWVGLLTDATVAALALDIPLEITMERMPDRRSSPIITSHMRKMMSGQVICQLVVVLVLYFGWQTFPGNHEIPTPGEGNINARRNTVVFNVFVWLQLFNALNSRRLDNRFNIFERIMRNPLSLVVGFLVVGGQVLIIFMGGKAFGVVPLSARDWGLSIGIGALSLPLGVLLRLMPTPWVDEAYYYLFQALDSILWAPREVGRLLRRRSREQDEEEGGEWDPTL</sequence>
<evidence type="ECO:0000256" key="6">
    <source>
        <dbReference type="ARBA" id="ARBA00023136"/>
    </source>
</evidence>
<dbReference type="GO" id="GO:0005388">
    <property type="term" value="F:P-type calcium transporter activity"/>
    <property type="evidence" value="ECO:0007669"/>
    <property type="project" value="TreeGrafter"/>
</dbReference>
<evidence type="ECO:0000256" key="5">
    <source>
        <dbReference type="ARBA" id="ARBA00022989"/>
    </source>
</evidence>
<dbReference type="GO" id="GO:0005524">
    <property type="term" value="F:ATP binding"/>
    <property type="evidence" value="ECO:0007669"/>
    <property type="project" value="InterPro"/>
</dbReference>
<dbReference type="InterPro" id="IPR023298">
    <property type="entry name" value="ATPase_P-typ_TM_dom_sf"/>
</dbReference>
<dbReference type="Gene3D" id="1.20.1110.10">
    <property type="entry name" value="Calcium-transporting ATPase, transmembrane domain"/>
    <property type="match status" value="1"/>
</dbReference>
<keyword evidence="6 8" id="KW-0472">Membrane</keyword>
<dbReference type="GO" id="GO:0046872">
    <property type="term" value="F:metal ion binding"/>
    <property type="evidence" value="ECO:0007669"/>
    <property type="project" value="UniProtKB-KW"/>
</dbReference>
<evidence type="ECO:0000259" key="10">
    <source>
        <dbReference type="Pfam" id="PF00689"/>
    </source>
</evidence>
<evidence type="ECO:0000256" key="7">
    <source>
        <dbReference type="SAM" id="MobiDB-lite"/>
    </source>
</evidence>
<feature type="compositionally biased region" description="Low complexity" evidence="7">
    <location>
        <begin position="379"/>
        <end position="389"/>
    </location>
</feature>
<dbReference type="InterPro" id="IPR001757">
    <property type="entry name" value="P_typ_ATPase"/>
</dbReference>
<feature type="compositionally biased region" description="Low complexity" evidence="7">
    <location>
        <begin position="1"/>
        <end position="18"/>
    </location>
</feature>